<accession>A0A3G1KNV9</accession>
<dbReference type="EMBL" id="CP017634">
    <property type="protein sequence ID" value="ATW24148.1"/>
    <property type="molecule type" value="Genomic_DNA"/>
</dbReference>
<protein>
    <submittedName>
        <fullName evidence="1">Uncharacterized protein</fullName>
    </submittedName>
</protein>
<name>A0A3G1KNV9_FORW1</name>
<proteinExistence type="predicted"/>
<organism evidence="1 2">
    <name type="scientific">Formimonas warabiya</name>
    <dbReference type="NCBI Taxonomy" id="1761012"/>
    <lineage>
        <taxon>Bacteria</taxon>
        <taxon>Bacillati</taxon>
        <taxon>Bacillota</taxon>
        <taxon>Clostridia</taxon>
        <taxon>Eubacteriales</taxon>
        <taxon>Peptococcaceae</taxon>
        <taxon>Candidatus Formimonas</taxon>
    </lineage>
</organism>
<sequence length="62" mass="6664">MQKSCNLHAKSSMVKLYRKMLSGKIIKEGGVAAAGVLPRVMKKPHGDPGAVFMSPKNQLKIG</sequence>
<dbReference type="KEGG" id="fwa:DCMF_04555"/>
<reference evidence="1 2" key="1">
    <citation type="submission" date="2016-10" db="EMBL/GenBank/DDBJ databases">
        <title>Complete Genome Sequence of Peptococcaceae strain DCMF.</title>
        <authorList>
            <person name="Edwards R.J."/>
            <person name="Holland S.I."/>
            <person name="Deshpande N.P."/>
            <person name="Wong Y.K."/>
            <person name="Ertan H."/>
            <person name="Manefield M."/>
            <person name="Russell T.L."/>
            <person name="Lee M.J."/>
        </authorList>
    </citation>
    <scope>NUCLEOTIDE SEQUENCE [LARGE SCALE GENOMIC DNA]</scope>
    <source>
        <strain evidence="1 2">DCMF</strain>
    </source>
</reference>
<dbReference type="AlphaFoldDB" id="A0A3G1KNV9"/>
<dbReference type="Proteomes" id="UP000323521">
    <property type="component" value="Chromosome"/>
</dbReference>
<gene>
    <name evidence="1" type="ORF">DCMF_04555</name>
</gene>
<keyword evidence="2" id="KW-1185">Reference proteome</keyword>
<evidence type="ECO:0000313" key="1">
    <source>
        <dbReference type="EMBL" id="ATW24148.1"/>
    </source>
</evidence>
<evidence type="ECO:0000313" key="2">
    <source>
        <dbReference type="Proteomes" id="UP000323521"/>
    </source>
</evidence>